<sequence length="279" mass="31077">MVSRTLIIIAIILLSCKNNDLDNGALQAGSFNIEKDLLLVQYDCKTDVDDLHTIAAFVTLMSDPNFSKINYHAVAGTYGIQSGLYVPPNPLLELAFKDNWTDAHNNTQTAVEQVRSKITATLLNKGDVWIAEAGQSDFTAELIKSIQANLPEINTSENIHVVQHSDWNEKSTSPEDLEFVKKNTDYHKIPDGNVVGNGTPGFLSAEYTQWKDKITNPKLIEVWELAIEISNEYNGKDGRYNNKAISQGGIDFSDLSEVCWILGINDIKDTAEFFNIYSN</sequence>
<comment type="caution">
    <text evidence="1">The sequence shown here is derived from an EMBL/GenBank/DDBJ whole genome shotgun (WGS) entry which is preliminary data.</text>
</comment>
<gene>
    <name evidence="1" type="ORF">LV92_01548</name>
</gene>
<dbReference type="RefSeq" id="WP_111623072.1">
    <property type="nucleotide sequence ID" value="NZ_QLLN01000003.1"/>
</dbReference>
<dbReference type="OrthoDB" id="7403807at2"/>
<accession>A0A327R837</accession>
<dbReference type="AlphaFoldDB" id="A0A327R837"/>
<evidence type="ECO:0000313" key="2">
    <source>
        <dbReference type="Proteomes" id="UP000249696"/>
    </source>
</evidence>
<dbReference type="PROSITE" id="PS51257">
    <property type="entry name" value="PROKAR_LIPOPROTEIN"/>
    <property type="match status" value="1"/>
</dbReference>
<proteinExistence type="predicted"/>
<keyword evidence="2" id="KW-1185">Reference proteome</keyword>
<protein>
    <submittedName>
        <fullName evidence="1">Uncharacterized protein</fullName>
    </submittedName>
</protein>
<dbReference type="Proteomes" id="UP000249696">
    <property type="component" value="Unassembled WGS sequence"/>
</dbReference>
<organism evidence="1 2">
    <name type="scientific">Arenibacter echinorum</name>
    <dbReference type="NCBI Taxonomy" id="440515"/>
    <lineage>
        <taxon>Bacteria</taxon>
        <taxon>Pseudomonadati</taxon>
        <taxon>Bacteroidota</taxon>
        <taxon>Flavobacteriia</taxon>
        <taxon>Flavobacteriales</taxon>
        <taxon>Flavobacteriaceae</taxon>
        <taxon>Arenibacter</taxon>
    </lineage>
</organism>
<reference evidence="1 2" key="1">
    <citation type="submission" date="2018-06" db="EMBL/GenBank/DDBJ databases">
        <title>Genomic Encyclopedia of Archaeal and Bacterial Type Strains, Phase II (KMG-II): from individual species to whole genera.</title>
        <authorList>
            <person name="Goeker M."/>
        </authorList>
    </citation>
    <scope>NUCLEOTIDE SEQUENCE [LARGE SCALE GENOMIC DNA]</scope>
    <source>
        <strain evidence="1 2">DSM 23522</strain>
    </source>
</reference>
<evidence type="ECO:0000313" key="1">
    <source>
        <dbReference type="EMBL" id="RAJ12315.1"/>
    </source>
</evidence>
<dbReference type="EMBL" id="QLLN01000003">
    <property type="protein sequence ID" value="RAJ12315.1"/>
    <property type="molecule type" value="Genomic_DNA"/>
</dbReference>
<name>A0A327R837_9FLAO</name>